<dbReference type="InterPro" id="IPR000528">
    <property type="entry name" value="Plant_nsLTP"/>
</dbReference>
<keyword evidence="2" id="KW-1015">Disulfide bond</keyword>
<dbReference type="PRINTS" id="PR00382">
    <property type="entry name" value="LIPIDTRNSFER"/>
</dbReference>
<organism evidence="6 7">
    <name type="scientific">Acacia crassicarpa</name>
    <name type="common">northern wattle</name>
    <dbReference type="NCBI Taxonomy" id="499986"/>
    <lineage>
        <taxon>Eukaryota</taxon>
        <taxon>Viridiplantae</taxon>
        <taxon>Streptophyta</taxon>
        <taxon>Embryophyta</taxon>
        <taxon>Tracheophyta</taxon>
        <taxon>Spermatophyta</taxon>
        <taxon>Magnoliopsida</taxon>
        <taxon>eudicotyledons</taxon>
        <taxon>Gunneridae</taxon>
        <taxon>Pentapetalae</taxon>
        <taxon>rosids</taxon>
        <taxon>fabids</taxon>
        <taxon>Fabales</taxon>
        <taxon>Fabaceae</taxon>
        <taxon>Caesalpinioideae</taxon>
        <taxon>mimosoid clade</taxon>
        <taxon>Acacieae</taxon>
        <taxon>Acacia</taxon>
    </lineage>
</organism>
<feature type="signal peptide" evidence="4">
    <location>
        <begin position="1"/>
        <end position="28"/>
    </location>
</feature>
<comment type="similarity">
    <text evidence="1 3">Belongs to the plant LTP family.</text>
</comment>
<evidence type="ECO:0000256" key="1">
    <source>
        <dbReference type="ARBA" id="ARBA00009748"/>
    </source>
</evidence>
<dbReference type="SUPFAM" id="SSF47699">
    <property type="entry name" value="Bifunctional inhibitor/lipid-transfer protein/seed storage 2S albumin"/>
    <property type="match status" value="1"/>
</dbReference>
<dbReference type="GO" id="GO:0006869">
    <property type="term" value="P:lipid transport"/>
    <property type="evidence" value="ECO:0007669"/>
    <property type="project" value="InterPro"/>
</dbReference>
<gene>
    <name evidence="6" type="ORF">QN277_022107</name>
</gene>
<keyword evidence="7" id="KW-1185">Reference proteome</keyword>
<dbReference type="Gene3D" id="1.10.110.10">
    <property type="entry name" value="Plant lipid-transfer and hydrophobic proteins"/>
    <property type="match status" value="1"/>
</dbReference>
<protein>
    <recommendedName>
        <fullName evidence="3">Non-specific lipid-transfer protein</fullName>
    </recommendedName>
</protein>
<evidence type="ECO:0000256" key="2">
    <source>
        <dbReference type="ARBA" id="ARBA00023157"/>
    </source>
</evidence>
<reference evidence="6" key="1">
    <citation type="submission" date="2023-10" db="EMBL/GenBank/DDBJ databases">
        <title>Chromosome-level genome of the transformable northern wattle, Acacia crassicarpa.</title>
        <authorList>
            <person name="Massaro I."/>
            <person name="Sinha N.R."/>
            <person name="Poethig S."/>
            <person name="Leichty A.R."/>
        </authorList>
    </citation>
    <scope>NUCLEOTIDE SEQUENCE</scope>
    <source>
        <strain evidence="6">Acra3RX</strain>
        <tissue evidence="6">Leaf</tissue>
    </source>
</reference>
<dbReference type="Proteomes" id="UP001293593">
    <property type="component" value="Unassembled WGS sequence"/>
</dbReference>
<evidence type="ECO:0000313" key="6">
    <source>
        <dbReference type="EMBL" id="KAK4268878.1"/>
    </source>
</evidence>
<accession>A0AAE1JG27</accession>
<dbReference type="InterPro" id="IPR016140">
    <property type="entry name" value="Bifunc_inhib/LTP/seed_store"/>
</dbReference>
<comment type="function">
    <text evidence="3">Plant non-specific lipid-transfer proteins transfer phospholipids as well as galactolipids across membranes. May play a role in wax or cutin deposition in the cell walls of expanding epidermal cells and certain secretory tissues.</text>
</comment>
<dbReference type="PANTHER" id="PTHR33076">
    <property type="entry name" value="NON-SPECIFIC LIPID-TRANSFER PROTEIN 2-RELATED"/>
    <property type="match status" value="1"/>
</dbReference>
<evidence type="ECO:0000256" key="4">
    <source>
        <dbReference type="SAM" id="SignalP"/>
    </source>
</evidence>
<dbReference type="SMART" id="SM00499">
    <property type="entry name" value="AAI"/>
    <property type="match status" value="1"/>
</dbReference>
<proteinExistence type="inferred from homology"/>
<keyword evidence="4" id="KW-0732">Signal</keyword>
<dbReference type="EMBL" id="JAWXYG010000006">
    <property type="protein sequence ID" value="KAK4268878.1"/>
    <property type="molecule type" value="Genomic_DNA"/>
</dbReference>
<dbReference type="GO" id="GO:0008289">
    <property type="term" value="F:lipid binding"/>
    <property type="evidence" value="ECO:0007669"/>
    <property type="project" value="UniProtKB-KW"/>
</dbReference>
<feature type="chain" id="PRO_5042245036" description="Non-specific lipid-transfer protein" evidence="4">
    <location>
        <begin position="29"/>
        <end position="135"/>
    </location>
</feature>
<dbReference type="InterPro" id="IPR036312">
    <property type="entry name" value="Bifun_inhib/LTP/seed_sf"/>
</dbReference>
<evidence type="ECO:0000313" key="7">
    <source>
        <dbReference type="Proteomes" id="UP001293593"/>
    </source>
</evidence>
<dbReference type="Pfam" id="PF00234">
    <property type="entry name" value="Tryp_alpha_amyl"/>
    <property type="match status" value="1"/>
</dbReference>
<dbReference type="AlphaFoldDB" id="A0AAE1JG27"/>
<name>A0AAE1JG27_9FABA</name>
<keyword evidence="3" id="KW-0446">Lipid-binding</keyword>
<comment type="caution">
    <text evidence="6">The sequence shown here is derived from an EMBL/GenBank/DDBJ whole genome shotgun (WGS) entry which is preliminary data.</text>
</comment>
<evidence type="ECO:0000259" key="5">
    <source>
        <dbReference type="SMART" id="SM00499"/>
    </source>
</evidence>
<evidence type="ECO:0000256" key="3">
    <source>
        <dbReference type="RuleBase" id="RU000628"/>
    </source>
</evidence>
<dbReference type="CDD" id="cd01960">
    <property type="entry name" value="nsLTP1"/>
    <property type="match status" value="1"/>
</dbReference>
<keyword evidence="3" id="KW-0813">Transport</keyword>
<sequence length="135" mass="14630">MAGASSMFRMSAIAAAILVAVLISTSEASYYGPPSSDDLWQAEAITCTGVILEVHPCRGYIIKAKRIPTKACCLGVKEIYNKAKTRPDRLEVCKCIKSALSVLDSYDPQRIPLIPTKCGLPFSLPAINKHTNCNK</sequence>
<feature type="domain" description="Bifunctional inhibitor/plant lipid transfer protein/seed storage helical" evidence="5">
    <location>
        <begin position="47"/>
        <end position="133"/>
    </location>
</feature>